<keyword evidence="4" id="KW-1185">Reference proteome</keyword>
<sequence>MYVHNFIHNYDDDDDYVEDHITLICRLDISDPLHLHPNDSIALTVVSIKLKGTENYQVWSCAMLLALEGKNKIGFIDGSCRRSNTYEVLGKVEVLLWSVRTVGLMVILLVCFKIVGYPTDFGKNKSGQNFKGKNVSNNDSVGSTSSSEFTDEQMATLISLIKYNKIGKNVQVNMAFCNGKFVDSMANQHMTYTDKELDNVLDISHLKIKAGHSNGTKAFIFKIKNLKLSNGLILYVVLVILEYRVTLFSVHNLVRENKSIVAFNESRCYFKYSGDWILLLKNDTSNVLQDINHVNFFDIEYPEMPYDDESVDPNLNCDKKSKSDSSHSSVPGGDVNTVDFPNNFGNDVDSSDDIFVA</sequence>
<reference evidence="3" key="2">
    <citation type="submission" date="2022-01" db="EMBL/GenBank/DDBJ databases">
        <authorList>
            <person name="Yamashiro T."/>
            <person name="Shiraishi A."/>
            <person name="Satake H."/>
            <person name="Nakayama K."/>
        </authorList>
    </citation>
    <scope>NUCLEOTIDE SEQUENCE</scope>
</reference>
<organism evidence="3 4">
    <name type="scientific">Tanacetum coccineum</name>
    <dbReference type="NCBI Taxonomy" id="301880"/>
    <lineage>
        <taxon>Eukaryota</taxon>
        <taxon>Viridiplantae</taxon>
        <taxon>Streptophyta</taxon>
        <taxon>Embryophyta</taxon>
        <taxon>Tracheophyta</taxon>
        <taxon>Spermatophyta</taxon>
        <taxon>Magnoliopsida</taxon>
        <taxon>eudicotyledons</taxon>
        <taxon>Gunneridae</taxon>
        <taxon>Pentapetalae</taxon>
        <taxon>asterids</taxon>
        <taxon>campanulids</taxon>
        <taxon>Asterales</taxon>
        <taxon>Asteraceae</taxon>
        <taxon>Asteroideae</taxon>
        <taxon>Anthemideae</taxon>
        <taxon>Anthemidinae</taxon>
        <taxon>Tanacetum</taxon>
    </lineage>
</organism>
<accession>A0ABQ5DV05</accession>
<reference evidence="3" key="1">
    <citation type="journal article" date="2022" name="Int. J. Mol. Sci.">
        <title>Draft Genome of Tanacetum Coccineum: Genomic Comparison of Closely Related Tanacetum-Family Plants.</title>
        <authorList>
            <person name="Yamashiro T."/>
            <person name="Shiraishi A."/>
            <person name="Nakayama K."/>
            <person name="Satake H."/>
        </authorList>
    </citation>
    <scope>NUCLEOTIDE SEQUENCE</scope>
</reference>
<name>A0ABQ5DV05_9ASTR</name>
<evidence type="ECO:0000259" key="2">
    <source>
        <dbReference type="Pfam" id="PF14244"/>
    </source>
</evidence>
<gene>
    <name evidence="3" type="ORF">Tco_0951746</name>
</gene>
<dbReference type="Proteomes" id="UP001151760">
    <property type="component" value="Unassembled WGS sequence"/>
</dbReference>
<feature type="domain" description="Retrotransposon Copia-like N-terminal" evidence="2">
    <location>
        <begin position="36"/>
        <end position="80"/>
    </location>
</feature>
<dbReference type="PANTHER" id="PTHR37610">
    <property type="entry name" value="CCHC-TYPE DOMAIN-CONTAINING PROTEIN"/>
    <property type="match status" value="1"/>
</dbReference>
<dbReference type="InterPro" id="IPR029472">
    <property type="entry name" value="Copia-like_N"/>
</dbReference>
<feature type="region of interest" description="Disordered" evidence="1">
    <location>
        <begin position="128"/>
        <end position="147"/>
    </location>
</feature>
<comment type="caution">
    <text evidence="3">The sequence shown here is derived from an EMBL/GenBank/DDBJ whole genome shotgun (WGS) entry which is preliminary data.</text>
</comment>
<dbReference type="EMBL" id="BQNB010015696">
    <property type="protein sequence ID" value="GJT43031.1"/>
    <property type="molecule type" value="Genomic_DNA"/>
</dbReference>
<dbReference type="PANTHER" id="PTHR37610:SF78">
    <property type="entry name" value="GAG-POLYPEPTIDE OF LTR COPIA-TYPE-RELATED"/>
    <property type="match status" value="1"/>
</dbReference>
<evidence type="ECO:0000313" key="3">
    <source>
        <dbReference type="EMBL" id="GJT43031.1"/>
    </source>
</evidence>
<feature type="region of interest" description="Disordered" evidence="1">
    <location>
        <begin position="312"/>
        <end position="357"/>
    </location>
</feature>
<evidence type="ECO:0000313" key="4">
    <source>
        <dbReference type="Proteomes" id="UP001151760"/>
    </source>
</evidence>
<dbReference type="Pfam" id="PF14244">
    <property type="entry name" value="Retrotran_gag_3"/>
    <property type="match status" value="1"/>
</dbReference>
<proteinExistence type="predicted"/>
<protein>
    <submittedName>
        <fullName evidence="3">Ribonuclease H-like domain-containing protein</fullName>
    </submittedName>
</protein>
<feature type="compositionally biased region" description="Low complexity" evidence="1">
    <location>
        <begin position="134"/>
        <end position="147"/>
    </location>
</feature>
<evidence type="ECO:0000256" key="1">
    <source>
        <dbReference type="SAM" id="MobiDB-lite"/>
    </source>
</evidence>